<protein>
    <recommendedName>
        <fullName evidence="4">Ig-like domain-containing protein</fullName>
    </recommendedName>
</protein>
<keyword evidence="1" id="KW-1015">Disulfide bond</keyword>
<organism evidence="5 6">
    <name type="scientific">Phrynocephalus forsythii</name>
    <dbReference type="NCBI Taxonomy" id="171643"/>
    <lineage>
        <taxon>Eukaryota</taxon>
        <taxon>Metazoa</taxon>
        <taxon>Chordata</taxon>
        <taxon>Craniata</taxon>
        <taxon>Vertebrata</taxon>
        <taxon>Euteleostomi</taxon>
        <taxon>Lepidosauria</taxon>
        <taxon>Squamata</taxon>
        <taxon>Bifurcata</taxon>
        <taxon>Unidentata</taxon>
        <taxon>Episquamata</taxon>
        <taxon>Toxicofera</taxon>
        <taxon>Iguania</taxon>
        <taxon>Acrodonta</taxon>
        <taxon>Agamidae</taxon>
        <taxon>Agaminae</taxon>
        <taxon>Phrynocephalus</taxon>
    </lineage>
</organism>
<dbReference type="PANTHER" id="PTHR47118:SF1">
    <property type="entry name" value="CYTOTOXIC AND REGULATORY T-CELL MOLECULE"/>
    <property type="match status" value="1"/>
</dbReference>
<feature type="transmembrane region" description="Helical" evidence="3">
    <location>
        <begin position="231"/>
        <end position="253"/>
    </location>
</feature>
<dbReference type="GO" id="GO:0005886">
    <property type="term" value="C:plasma membrane"/>
    <property type="evidence" value="ECO:0007669"/>
    <property type="project" value="TreeGrafter"/>
</dbReference>
<dbReference type="EMBL" id="JAPFRF010000022">
    <property type="protein sequence ID" value="KAJ7304994.1"/>
    <property type="molecule type" value="Genomic_DNA"/>
</dbReference>
<dbReference type="OrthoDB" id="10057281at2759"/>
<feature type="region of interest" description="Disordered" evidence="2">
    <location>
        <begin position="379"/>
        <end position="403"/>
    </location>
</feature>
<feature type="region of interest" description="Disordered" evidence="2">
    <location>
        <begin position="576"/>
        <end position="603"/>
    </location>
</feature>
<name>A0A9Q0X935_9SAUR</name>
<evidence type="ECO:0000313" key="5">
    <source>
        <dbReference type="EMBL" id="KAJ7304994.1"/>
    </source>
</evidence>
<dbReference type="GO" id="GO:0008037">
    <property type="term" value="P:cell recognition"/>
    <property type="evidence" value="ECO:0007669"/>
    <property type="project" value="TreeGrafter"/>
</dbReference>
<dbReference type="Gene3D" id="2.60.40.10">
    <property type="entry name" value="Immunoglobulins"/>
    <property type="match status" value="2"/>
</dbReference>
<dbReference type="InterPro" id="IPR007110">
    <property type="entry name" value="Ig-like_dom"/>
</dbReference>
<evidence type="ECO:0000256" key="2">
    <source>
        <dbReference type="SAM" id="MobiDB-lite"/>
    </source>
</evidence>
<dbReference type="SUPFAM" id="SSF48726">
    <property type="entry name" value="Immunoglobulin"/>
    <property type="match status" value="2"/>
</dbReference>
<evidence type="ECO:0000313" key="6">
    <source>
        <dbReference type="Proteomes" id="UP001142489"/>
    </source>
</evidence>
<feature type="compositionally biased region" description="Polar residues" evidence="2">
    <location>
        <begin position="390"/>
        <end position="403"/>
    </location>
</feature>
<keyword evidence="6" id="KW-1185">Reference proteome</keyword>
<feature type="compositionally biased region" description="Basic and acidic residues" evidence="2">
    <location>
        <begin position="634"/>
        <end position="644"/>
    </location>
</feature>
<dbReference type="InterPro" id="IPR013783">
    <property type="entry name" value="Ig-like_fold"/>
</dbReference>
<dbReference type="Pfam" id="PF08205">
    <property type="entry name" value="C2-set_2"/>
    <property type="match status" value="1"/>
</dbReference>
<evidence type="ECO:0000256" key="1">
    <source>
        <dbReference type="ARBA" id="ARBA00023157"/>
    </source>
</evidence>
<accession>A0A9Q0X935</accession>
<dbReference type="InterPro" id="IPR036179">
    <property type="entry name" value="Ig-like_dom_sf"/>
</dbReference>
<dbReference type="InterPro" id="IPR027968">
    <property type="entry name" value="JHY"/>
</dbReference>
<feature type="compositionally biased region" description="Polar residues" evidence="2">
    <location>
        <begin position="581"/>
        <end position="603"/>
    </location>
</feature>
<evidence type="ECO:0000256" key="3">
    <source>
        <dbReference type="SAM" id="Phobius"/>
    </source>
</evidence>
<reference evidence="5" key="1">
    <citation type="journal article" date="2023" name="DNA Res.">
        <title>Chromosome-level genome assembly of Phrynocephalus forsythii using third-generation DNA sequencing and Hi-C analysis.</title>
        <authorList>
            <person name="Qi Y."/>
            <person name="Zhao W."/>
            <person name="Zhao Y."/>
            <person name="Niu C."/>
            <person name="Cao S."/>
            <person name="Zhang Y."/>
        </authorList>
    </citation>
    <scope>NUCLEOTIDE SEQUENCE</scope>
    <source>
        <tissue evidence="5">Muscle</tissue>
    </source>
</reference>
<dbReference type="Pfam" id="PF15261">
    <property type="entry name" value="JHY"/>
    <property type="match status" value="1"/>
</dbReference>
<proteinExistence type="predicted"/>
<dbReference type="GO" id="GO:0002355">
    <property type="term" value="P:detection of tumor cell"/>
    <property type="evidence" value="ECO:0007669"/>
    <property type="project" value="TreeGrafter"/>
</dbReference>
<dbReference type="AlphaFoldDB" id="A0A9Q0X935"/>
<feature type="region of interest" description="Disordered" evidence="2">
    <location>
        <begin position="855"/>
        <end position="876"/>
    </location>
</feature>
<comment type="caution">
    <text evidence="5">The sequence shown here is derived from an EMBL/GenBank/DDBJ whole genome shotgun (WGS) entry which is preliminary data.</text>
</comment>
<keyword evidence="3" id="KW-0472">Membrane</keyword>
<dbReference type="GO" id="GO:0002860">
    <property type="term" value="P:positive regulation of natural killer cell mediated cytotoxicity directed against tumor cell target"/>
    <property type="evidence" value="ECO:0007669"/>
    <property type="project" value="TreeGrafter"/>
</dbReference>
<gene>
    <name evidence="5" type="ORF">JRQ81_010741</name>
</gene>
<dbReference type="PROSITE" id="PS50835">
    <property type="entry name" value="IG_LIKE"/>
    <property type="match status" value="1"/>
</dbReference>
<sequence length="970" mass="108882">MTRHNGSALEWRDPNEFVIFFNTWRGIRDQRYTMTHYSNNALWVRLSNVTVHDEGVYTCVSYGSTSRTKQVNVTVLAAPAKLLLDVSPVRADNQDERTVLRCSTWGSKPPPQITWLLDSGLELFGVTDNHLEGKKFNSASILSVHTYTQKSSISCVIRHKALGEEKLTTTLYPKALGPNKIFNVTKGPTAVRTPSSNAYIQTLNSQTTDGKLTQLNIHCLFILYTPKTPTVLLPVLVAVLLFALFIVVLLLVTKLWKAHQEWKKENEVSEQTLESNRPKPNDDNFWQEKNGHDPVHVMNGERPSRNGLLEPHVHYSFLKTASEGLSQDESDSESLAREMEYQSELQKRINKTEKMVDQSFEEEDSLEEDSLEGKYYFSGEESDADETHIPNGTSLGKENCKNASNQEEVADKYAALRYDPTWKNDPERKSFVGSDESCQDYAEQSPALSLNSIYNPSQFSLTFRSRRQQECPQDAPHVFDREFLNSCDPVGKVSHGACGAQNKEEQTNCHFDSSPRTNSDMYSPHIREYKKKSGTDFVEKNKMTLGLTSGKNLSYFQLHSKKQRGDHQGEAHLHKEHEIGGTNSSQATSLEENVSKMSNQSPLGTQAELRSLKDRCHNVLELENTRASSNSYREGADGEQESRHSLHHPLSPNPSVTPLHPSIEHSCTCSWVHQFPTGSGCSVHPNAKQQLMTVTFGENLIELNPYPNLSGLHLPCAGETKKKNQRHIESTCGPCHQPPFRCTVSEPLSTTRHGKHQVLKGCNSFSPVSKAGFPPPVDGNVSSGIPRRIYREISHSHVSGNSGPSQPPACRLIQACSPTTRLIRAAEERHLEMSQLANDYLSGSRLAGMFPPIMQRGESDSRINRESHEGSQPVLLSHSNSEGCLLQAKKEKKEKEKRQSYRTKGYVNMDVKLGGLGPDYEAVKEKSEKIKQQKEYAKHVQEHNMKSNTNARKPPPRPECKSGASRQKVR</sequence>
<keyword evidence="3" id="KW-1133">Transmembrane helix</keyword>
<dbReference type="GO" id="GO:0005102">
    <property type="term" value="F:signaling receptor binding"/>
    <property type="evidence" value="ECO:0007669"/>
    <property type="project" value="TreeGrafter"/>
</dbReference>
<feature type="region of interest" description="Disordered" evidence="2">
    <location>
        <begin position="622"/>
        <end position="657"/>
    </location>
</feature>
<keyword evidence="3" id="KW-0812">Transmembrane</keyword>
<feature type="region of interest" description="Disordered" evidence="2">
    <location>
        <begin position="923"/>
        <end position="970"/>
    </location>
</feature>
<feature type="domain" description="Ig-like" evidence="4">
    <location>
        <begin position="79"/>
        <end position="168"/>
    </location>
</feature>
<feature type="region of interest" description="Disordered" evidence="2">
    <location>
        <begin position="266"/>
        <end position="285"/>
    </location>
</feature>
<dbReference type="Proteomes" id="UP001142489">
    <property type="component" value="Unassembled WGS sequence"/>
</dbReference>
<evidence type="ECO:0000259" key="4">
    <source>
        <dbReference type="PROSITE" id="PS50835"/>
    </source>
</evidence>
<feature type="compositionally biased region" description="Basic and acidic residues" evidence="2">
    <location>
        <begin position="923"/>
        <end position="945"/>
    </location>
</feature>
<feature type="compositionally biased region" description="Basic and acidic residues" evidence="2">
    <location>
        <begin position="857"/>
        <end position="869"/>
    </location>
</feature>
<dbReference type="PANTHER" id="PTHR47118">
    <property type="entry name" value="CYTOTOXIC AND REGULATORY T-CELL MOLECULE"/>
    <property type="match status" value="1"/>
</dbReference>
<dbReference type="InterPro" id="IPR013162">
    <property type="entry name" value="CD80_C2-set"/>
</dbReference>
<dbReference type="InterPro" id="IPR053096">
    <property type="entry name" value="CRTAM"/>
</dbReference>